<protein>
    <submittedName>
        <fullName evidence="5">Lachesin</fullName>
    </submittedName>
</protein>
<evidence type="ECO:0000256" key="1">
    <source>
        <dbReference type="ARBA" id="ARBA00022729"/>
    </source>
</evidence>
<feature type="domain" description="Ig-like" evidence="4">
    <location>
        <begin position="294"/>
        <end position="387"/>
    </location>
</feature>
<feature type="signal peptide" evidence="3">
    <location>
        <begin position="1"/>
        <end position="27"/>
    </location>
</feature>
<dbReference type="GO" id="GO:0005886">
    <property type="term" value="C:plasma membrane"/>
    <property type="evidence" value="ECO:0007669"/>
    <property type="project" value="TreeGrafter"/>
</dbReference>
<dbReference type="InterPro" id="IPR050958">
    <property type="entry name" value="Cell_Adh-Cytoskel_Orgn"/>
</dbReference>
<dbReference type="Pfam" id="PF13927">
    <property type="entry name" value="Ig_3"/>
    <property type="match status" value="1"/>
</dbReference>
<evidence type="ECO:0000313" key="6">
    <source>
        <dbReference type="Proteomes" id="UP001152320"/>
    </source>
</evidence>
<feature type="domain" description="Ig-like" evidence="4">
    <location>
        <begin position="81"/>
        <end position="166"/>
    </location>
</feature>
<gene>
    <name evidence="5" type="ORF">HOLleu_09777</name>
</gene>
<comment type="caution">
    <text evidence="5">The sequence shown here is derived from an EMBL/GenBank/DDBJ whole genome shotgun (WGS) entry which is preliminary data.</text>
</comment>
<evidence type="ECO:0000256" key="3">
    <source>
        <dbReference type="SAM" id="SignalP"/>
    </source>
</evidence>
<evidence type="ECO:0000256" key="2">
    <source>
        <dbReference type="ARBA" id="ARBA00023157"/>
    </source>
</evidence>
<evidence type="ECO:0000259" key="4">
    <source>
        <dbReference type="PROSITE" id="PS50835"/>
    </source>
</evidence>
<dbReference type="EMBL" id="JAIZAY010000004">
    <property type="protein sequence ID" value="KAJ8042898.1"/>
    <property type="molecule type" value="Genomic_DNA"/>
</dbReference>
<dbReference type="SUPFAM" id="SSF48726">
    <property type="entry name" value="Immunoglobulin"/>
    <property type="match status" value="3"/>
</dbReference>
<reference evidence="5" key="1">
    <citation type="submission" date="2021-10" db="EMBL/GenBank/DDBJ databases">
        <title>Tropical sea cucumber genome reveals ecological adaptation and Cuvierian tubules defense mechanism.</title>
        <authorList>
            <person name="Chen T."/>
        </authorList>
    </citation>
    <scope>NUCLEOTIDE SEQUENCE</scope>
    <source>
        <strain evidence="5">Nanhai2018</strain>
        <tissue evidence="5">Muscle</tissue>
    </source>
</reference>
<dbReference type="PROSITE" id="PS50835">
    <property type="entry name" value="IG_LIKE"/>
    <property type="match status" value="3"/>
</dbReference>
<name>A0A9Q1HF83_HOLLE</name>
<dbReference type="GO" id="GO:0007156">
    <property type="term" value="P:homophilic cell adhesion via plasma membrane adhesion molecules"/>
    <property type="evidence" value="ECO:0007669"/>
    <property type="project" value="TreeGrafter"/>
</dbReference>
<proteinExistence type="predicted"/>
<dbReference type="InterPro" id="IPR003599">
    <property type="entry name" value="Ig_sub"/>
</dbReference>
<dbReference type="AlphaFoldDB" id="A0A9Q1HF83"/>
<dbReference type="PANTHER" id="PTHR45080">
    <property type="entry name" value="CONTACTIN 5"/>
    <property type="match status" value="1"/>
</dbReference>
<dbReference type="Gene3D" id="2.60.40.10">
    <property type="entry name" value="Immunoglobulins"/>
    <property type="match status" value="3"/>
</dbReference>
<feature type="domain" description="Ig-like" evidence="4">
    <location>
        <begin position="209"/>
        <end position="292"/>
    </location>
</feature>
<keyword evidence="2" id="KW-1015">Disulfide bond</keyword>
<keyword evidence="1 3" id="KW-0732">Signal</keyword>
<dbReference type="InterPro" id="IPR003598">
    <property type="entry name" value="Ig_sub2"/>
</dbReference>
<keyword evidence="6" id="KW-1185">Reference proteome</keyword>
<dbReference type="SMART" id="SM00408">
    <property type="entry name" value="IGc2"/>
    <property type="match status" value="3"/>
</dbReference>
<dbReference type="InterPro" id="IPR013098">
    <property type="entry name" value="Ig_I-set"/>
</dbReference>
<dbReference type="Pfam" id="PF07679">
    <property type="entry name" value="I-set"/>
    <property type="match status" value="2"/>
</dbReference>
<dbReference type="CDD" id="cd00096">
    <property type="entry name" value="Ig"/>
    <property type="match status" value="2"/>
</dbReference>
<organism evidence="5 6">
    <name type="scientific">Holothuria leucospilota</name>
    <name type="common">Black long sea cucumber</name>
    <name type="synonym">Mertensiothuria leucospilota</name>
    <dbReference type="NCBI Taxonomy" id="206669"/>
    <lineage>
        <taxon>Eukaryota</taxon>
        <taxon>Metazoa</taxon>
        <taxon>Echinodermata</taxon>
        <taxon>Eleutherozoa</taxon>
        <taxon>Echinozoa</taxon>
        <taxon>Holothuroidea</taxon>
        <taxon>Aspidochirotacea</taxon>
        <taxon>Aspidochirotida</taxon>
        <taxon>Holothuriidae</taxon>
        <taxon>Holothuria</taxon>
    </lineage>
</organism>
<dbReference type="PANTHER" id="PTHR45080:SF8">
    <property type="entry name" value="IG-LIKE DOMAIN-CONTAINING PROTEIN"/>
    <property type="match status" value="1"/>
</dbReference>
<dbReference type="Proteomes" id="UP001152320">
    <property type="component" value="Chromosome 4"/>
</dbReference>
<sequence>MEGNNSGKLSACFLAFAFLLLAVCSTTERIILCKNKTIRRKVPARCAEYLENLQCNKLLRCIKSHYSRGNGSMATDIKTLPGRNPVNSTREGETVHFECKIFNANESSYHVSWWRNGDILFLKDTLVPLMDRNESSRYRVHMSGNNTHVLTILDISRHIDEGVYACKFNVNGNQGFEHFFHLNFIYSPEVDEVVLEDPLLENPIHRPDPLANILVFNETANVTLRCLASGNPSPFINWTRSGSKLPLERIIQTTDDVITIVNVSRYDNGRYTCQATNSLGESASNYVDLKVQYPPIIKIPATHITGVKSKTVLLECKVFAEPPATKLWFKDGVLVEAGINQNRLFIAVDEDSTKLDILRVIPDIDYGNYTCRATNMLGSTEGYINLNGLPTDPKIVSKNFSHHRNSYTLEWYYEQAADENRVLYFTYCYLNKQLYVNSNRRSIIDNVNAPCFNVTVPPKSKQRMFRSKLIDLFPNAQYMLELYVVNQYGRGDVAKHTFETPDVDISSTPSTCTFHVGDPRQLSDNSALTSAECNVQLLFLLLLAVVMLRLRYENE</sequence>
<dbReference type="SMART" id="SM00409">
    <property type="entry name" value="IG"/>
    <property type="match status" value="3"/>
</dbReference>
<feature type="chain" id="PRO_5040451762" evidence="3">
    <location>
        <begin position="28"/>
        <end position="555"/>
    </location>
</feature>
<dbReference type="OrthoDB" id="6159398at2759"/>
<dbReference type="InterPro" id="IPR007110">
    <property type="entry name" value="Ig-like_dom"/>
</dbReference>
<evidence type="ECO:0000313" key="5">
    <source>
        <dbReference type="EMBL" id="KAJ8042898.1"/>
    </source>
</evidence>
<dbReference type="InterPro" id="IPR013783">
    <property type="entry name" value="Ig-like_fold"/>
</dbReference>
<dbReference type="InterPro" id="IPR036179">
    <property type="entry name" value="Ig-like_dom_sf"/>
</dbReference>
<accession>A0A9Q1HF83</accession>